<dbReference type="PRINTS" id="PR00369">
    <property type="entry name" value="FLAVODOXIN"/>
</dbReference>
<keyword evidence="6 8" id="KW-0249">Electron transport</keyword>
<protein>
    <recommendedName>
        <fullName evidence="8">Flavodoxin</fullName>
    </recommendedName>
</protein>
<evidence type="ECO:0000256" key="8">
    <source>
        <dbReference type="PIRNR" id="PIRNR038996"/>
    </source>
</evidence>
<dbReference type="OrthoDB" id="9790745at2"/>
<dbReference type="PROSITE" id="PS00201">
    <property type="entry name" value="FLAVODOXIN"/>
    <property type="match status" value="1"/>
</dbReference>
<dbReference type="InterPro" id="IPR001094">
    <property type="entry name" value="Flavdoxin-like"/>
</dbReference>
<dbReference type="SUPFAM" id="SSF52218">
    <property type="entry name" value="Flavoproteins"/>
    <property type="match status" value="1"/>
</dbReference>
<dbReference type="PANTHER" id="PTHR42809">
    <property type="entry name" value="FLAVODOXIN 2"/>
    <property type="match status" value="1"/>
</dbReference>
<dbReference type="InterPro" id="IPR001226">
    <property type="entry name" value="Flavodoxin_CS"/>
</dbReference>
<evidence type="ECO:0000256" key="1">
    <source>
        <dbReference type="ARBA" id="ARBA00001917"/>
    </source>
</evidence>
<evidence type="ECO:0000313" key="10">
    <source>
        <dbReference type="EMBL" id="SDD72442.1"/>
    </source>
</evidence>
<feature type="domain" description="Flavodoxin-like" evidence="9">
    <location>
        <begin position="3"/>
        <end position="161"/>
    </location>
</feature>
<keyword evidence="3 8" id="KW-0813">Transport</keyword>
<evidence type="ECO:0000256" key="7">
    <source>
        <dbReference type="ARBA" id="ARBA00023231"/>
    </source>
</evidence>
<evidence type="ECO:0000259" key="9">
    <source>
        <dbReference type="PROSITE" id="PS50902"/>
    </source>
</evidence>
<dbReference type="EMBL" id="FNAQ01000001">
    <property type="protein sequence ID" value="SDD72442.1"/>
    <property type="molecule type" value="Genomic_DNA"/>
</dbReference>
<dbReference type="Proteomes" id="UP000243205">
    <property type="component" value="Unassembled WGS sequence"/>
</dbReference>
<dbReference type="Gene3D" id="3.40.50.360">
    <property type="match status" value="1"/>
</dbReference>
<sequence>MKIRIVYGSSTGNTEAAARHLTQLMPGSELLEVSNAQTADFEGCDLLVLGTSTWGLGELQHDWDAALENLRGARLQGSAVALFGLGDQASYPSTFVDGLRPLGDAASEAGARLIGRWPADDYDFQDSAALDGEQLIGLALDEENQSDMSRARLQRWAEQLLNELR</sequence>
<comment type="cofactor">
    <cofactor evidence="1 8">
        <name>FMN</name>
        <dbReference type="ChEBI" id="CHEBI:58210"/>
    </cofactor>
</comment>
<dbReference type="GO" id="GO:0010181">
    <property type="term" value="F:FMN binding"/>
    <property type="evidence" value="ECO:0007669"/>
    <property type="project" value="UniProtKB-UniRule"/>
</dbReference>
<evidence type="ECO:0000256" key="3">
    <source>
        <dbReference type="ARBA" id="ARBA00022448"/>
    </source>
</evidence>
<accession>A0A1G6X2N4</accession>
<comment type="function">
    <text evidence="8">Low-potential electron donor to a number of redox enzymes.</text>
</comment>
<keyword evidence="11" id="KW-1185">Reference proteome</keyword>
<evidence type="ECO:0000256" key="4">
    <source>
        <dbReference type="ARBA" id="ARBA00022630"/>
    </source>
</evidence>
<dbReference type="STRING" id="57664.SAMN05661003_101119"/>
<dbReference type="GO" id="GO:0009055">
    <property type="term" value="F:electron transfer activity"/>
    <property type="evidence" value="ECO:0007669"/>
    <property type="project" value="UniProtKB-UniRule"/>
</dbReference>
<evidence type="ECO:0000313" key="11">
    <source>
        <dbReference type="Proteomes" id="UP000243205"/>
    </source>
</evidence>
<dbReference type="PIRSF" id="PIRSF038996">
    <property type="entry name" value="FldA"/>
    <property type="match status" value="1"/>
</dbReference>
<name>A0A1G6X2N4_9BACT</name>
<dbReference type="PROSITE" id="PS50902">
    <property type="entry name" value="FLAVODOXIN_LIKE"/>
    <property type="match status" value="1"/>
</dbReference>
<evidence type="ECO:0000256" key="6">
    <source>
        <dbReference type="ARBA" id="ARBA00022982"/>
    </source>
</evidence>
<dbReference type="Pfam" id="PF00258">
    <property type="entry name" value="Flavodoxin_1"/>
    <property type="match status" value="1"/>
</dbReference>
<dbReference type="PANTHER" id="PTHR42809:SF1">
    <property type="entry name" value="FLAVODOXIN 1"/>
    <property type="match status" value="1"/>
</dbReference>
<dbReference type="InterPro" id="IPR029039">
    <property type="entry name" value="Flavoprotein-like_sf"/>
</dbReference>
<keyword evidence="5 8" id="KW-0288">FMN</keyword>
<organism evidence="10 11">
    <name type="scientific">Desulfuromonas thiophila</name>
    <dbReference type="NCBI Taxonomy" id="57664"/>
    <lineage>
        <taxon>Bacteria</taxon>
        <taxon>Pseudomonadati</taxon>
        <taxon>Thermodesulfobacteriota</taxon>
        <taxon>Desulfuromonadia</taxon>
        <taxon>Desulfuromonadales</taxon>
        <taxon>Desulfuromonadaceae</taxon>
        <taxon>Desulfuromonas</taxon>
    </lineage>
</organism>
<evidence type="ECO:0000256" key="5">
    <source>
        <dbReference type="ARBA" id="ARBA00022643"/>
    </source>
</evidence>
<gene>
    <name evidence="10" type="ORF">SAMN05661003_101119</name>
</gene>
<dbReference type="InterPro" id="IPR010086">
    <property type="entry name" value="Flavodoxin_lc"/>
</dbReference>
<reference evidence="11" key="1">
    <citation type="submission" date="2016-10" db="EMBL/GenBank/DDBJ databases">
        <authorList>
            <person name="Varghese N."/>
            <person name="Submissions S."/>
        </authorList>
    </citation>
    <scope>NUCLEOTIDE SEQUENCE [LARGE SCALE GENOMIC DNA]</scope>
    <source>
        <strain evidence="11">DSM 8987</strain>
    </source>
</reference>
<dbReference type="InterPro" id="IPR008254">
    <property type="entry name" value="Flavodoxin/NO_synth"/>
</dbReference>
<dbReference type="AlphaFoldDB" id="A0A1G6X2N4"/>
<comment type="similarity">
    <text evidence="2 8">Belongs to the flavodoxin family.</text>
</comment>
<keyword evidence="7" id="KW-0535">Nitrogen fixation</keyword>
<dbReference type="NCBIfam" id="TIGR01752">
    <property type="entry name" value="flav_long"/>
    <property type="match status" value="1"/>
</dbReference>
<proteinExistence type="inferred from homology"/>
<dbReference type="RefSeq" id="WP_092075274.1">
    <property type="nucleotide sequence ID" value="NZ_CALFZY010000019.1"/>
</dbReference>
<evidence type="ECO:0000256" key="2">
    <source>
        <dbReference type="ARBA" id="ARBA00005267"/>
    </source>
</evidence>
<dbReference type="InterPro" id="IPR050619">
    <property type="entry name" value="Flavodoxin"/>
</dbReference>
<keyword evidence="4 8" id="KW-0285">Flavoprotein</keyword>